<feature type="transmembrane region" description="Helical" evidence="1">
    <location>
        <begin position="12"/>
        <end position="29"/>
    </location>
</feature>
<reference evidence="2" key="1">
    <citation type="submission" date="2014-11" db="EMBL/GenBank/DDBJ databases">
        <authorList>
            <person name="Amaro Gonzalez C."/>
        </authorList>
    </citation>
    <scope>NUCLEOTIDE SEQUENCE</scope>
</reference>
<accession>A0A0E9VUZ0</accession>
<protein>
    <submittedName>
        <fullName evidence="2">Uncharacterized protein</fullName>
    </submittedName>
</protein>
<keyword evidence="1" id="KW-1133">Transmembrane helix</keyword>
<dbReference type="EMBL" id="GBXM01026598">
    <property type="protein sequence ID" value="JAH81979.1"/>
    <property type="molecule type" value="Transcribed_RNA"/>
</dbReference>
<evidence type="ECO:0000313" key="2">
    <source>
        <dbReference type="EMBL" id="JAH81979.1"/>
    </source>
</evidence>
<organism evidence="2">
    <name type="scientific">Anguilla anguilla</name>
    <name type="common">European freshwater eel</name>
    <name type="synonym">Muraena anguilla</name>
    <dbReference type="NCBI Taxonomy" id="7936"/>
    <lineage>
        <taxon>Eukaryota</taxon>
        <taxon>Metazoa</taxon>
        <taxon>Chordata</taxon>
        <taxon>Craniata</taxon>
        <taxon>Vertebrata</taxon>
        <taxon>Euteleostomi</taxon>
        <taxon>Actinopterygii</taxon>
        <taxon>Neopterygii</taxon>
        <taxon>Teleostei</taxon>
        <taxon>Anguilliformes</taxon>
        <taxon>Anguillidae</taxon>
        <taxon>Anguilla</taxon>
    </lineage>
</organism>
<reference evidence="2" key="2">
    <citation type="journal article" date="2015" name="Fish Shellfish Immunol.">
        <title>Early steps in the European eel (Anguilla anguilla)-Vibrio vulnificus interaction in the gills: Role of the RtxA13 toxin.</title>
        <authorList>
            <person name="Callol A."/>
            <person name="Pajuelo D."/>
            <person name="Ebbesson L."/>
            <person name="Teles M."/>
            <person name="MacKenzie S."/>
            <person name="Amaro C."/>
        </authorList>
    </citation>
    <scope>NUCLEOTIDE SEQUENCE</scope>
</reference>
<keyword evidence="1" id="KW-0812">Transmembrane</keyword>
<proteinExistence type="predicted"/>
<name>A0A0E9VUZ0_ANGAN</name>
<keyword evidence="1" id="KW-0472">Membrane</keyword>
<dbReference type="AlphaFoldDB" id="A0A0E9VUZ0"/>
<sequence>MITVATIMSKTYNILYVKLLILYFCFSVTL</sequence>
<evidence type="ECO:0000256" key="1">
    <source>
        <dbReference type="SAM" id="Phobius"/>
    </source>
</evidence>